<keyword evidence="1" id="KW-0472">Membrane</keyword>
<comment type="caution">
    <text evidence="2">The sequence shown here is derived from an EMBL/GenBank/DDBJ whole genome shotgun (WGS) entry which is preliminary data.</text>
</comment>
<feature type="transmembrane region" description="Helical" evidence="1">
    <location>
        <begin position="52"/>
        <end position="77"/>
    </location>
</feature>
<dbReference type="InterPro" id="IPR009325">
    <property type="entry name" value="DUF983"/>
</dbReference>
<dbReference type="RefSeq" id="WP_309937861.1">
    <property type="nucleotide sequence ID" value="NZ_AP025305.1"/>
</dbReference>
<accession>A0AAE4BS01</accession>
<name>A0AAE4BS01_9BACT</name>
<dbReference type="Pfam" id="PF06170">
    <property type="entry name" value="DUF983"/>
    <property type="match status" value="1"/>
</dbReference>
<keyword evidence="1" id="KW-0812">Transmembrane</keyword>
<feature type="transmembrane region" description="Helical" evidence="1">
    <location>
        <begin position="83"/>
        <end position="102"/>
    </location>
</feature>
<dbReference type="EMBL" id="JAVDQD010000001">
    <property type="protein sequence ID" value="MDR6238375.1"/>
    <property type="molecule type" value="Genomic_DNA"/>
</dbReference>
<gene>
    <name evidence="2" type="ORF">HNQ88_001351</name>
</gene>
<keyword evidence="1" id="KW-1133">Transmembrane helix</keyword>
<sequence length="126" mass="14488">MKNRTQALLNGKCPKCHTGDIYKHKWHELLHFNKMNKTCPHCEQRFEVEPGFFIGAMYISYAFNVAIMVATGLMLHLFAKPAMWVYIVSVLGASLVLLPFSFRISRVLFLYLFGGIQFKENIEAKA</sequence>
<protein>
    <submittedName>
        <fullName evidence="2">Uncharacterized protein (DUF983 family)</fullName>
    </submittedName>
</protein>
<reference evidence="2" key="1">
    <citation type="submission" date="2023-07" db="EMBL/GenBank/DDBJ databases">
        <title>Genomic Encyclopedia of Type Strains, Phase IV (KMG-IV): sequencing the most valuable type-strain genomes for metagenomic binning, comparative biology and taxonomic classification.</title>
        <authorList>
            <person name="Goeker M."/>
        </authorList>
    </citation>
    <scope>NUCLEOTIDE SEQUENCE</scope>
    <source>
        <strain evidence="2">DSM 26174</strain>
    </source>
</reference>
<evidence type="ECO:0000256" key="1">
    <source>
        <dbReference type="SAM" id="Phobius"/>
    </source>
</evidence>
<evidence type="ECO:0000313" key="2">
    <source>
        <dbReference type="EMBL" id="MDR6238375.1"/>
    </source>
</evidence>
<dbReference type="AlphaFoldDB" id="A0AAE4BS01"/>
<organism evidence="2 3">
    <name type="scientific">Aureibacter tunicatorum</name>
    <dbReference type="NCBI Taxonomy" id="866807"/>
    <lineage>
        <taxon>Bacteria</taxon>
        <taxon>Pseudomonadati</taxon>
        <taxon>Bacteroidota</taxon>
        <taxon>Cytophagia</taxon>
        <taxon>Cytophagales</taxon>
        <taxon>Persicobacteraceae</taxon>
        <taxon>Aureibacter</taxon>
    </lineage>
</organism>
<proteinExistence type="predicted"/>
<evidence type="ECO:0000313" key="3">
    <source>
        <dbReference type="Proteomes" id="UP001185092"/>
    </source>
</evidence>
<dbReference type="Proteomes" id="UP001185092">
    <property type="component" value="Unassembled WGS sequence"/>
</dbReference>
<keyword evidence="3" id="KW-1185">Reference proteome</keyword>